<dbReference type="Gene3D" id="3.80.10.10">
    <property type="entry name" value="Ribonuclease Inhibitor"/>
    <property type="match status" value="1"/>
</dbReference>
<evidence type="ECO:0000313" key="2">
    <source>
        <dbReference type="Proteomes" id="UP000641932"/>
    </source>
</evidence>
<dbReference type="InterPro" id="IPR032675">
    <property type="entry name" value="LRR_dom_sf"/>
</dbReference>
<dbReference type="Proteomes" id="UP000641932">
    <property type="component" value="Unassembled WGS sequence"/>
</dbReference>
<sequence length="318" mass="35002">MTVNAHLEELHCLPAYDFPRRGEPDEQSTLPEPESVAWRLAVDPDGGESFEECWKRFLETVDPAGVRALVIGQWGEAGDEDCAPVIELVTAARDRLTGLVAVFLGDLVARETEISWIQQADVTPLLEAFPALEELGVRGGDGLAFPAVRHERLRTLAFESGGLPAQVVRGVAASELPALRWLEMWLGVPEYGGDWTVEDIAPLLEADRFPELRHLGLQNTEVQDELAARVAKAPVVPRLTSLSLSMGTLTDTGAEALLEGRSLTHLQLLDLHHHYLSDAMTTRLRAALEPHGVEVDLDEQEEPEEDSEGIWRYAAVTE</sequence>
<organism evidence="1 2">
    <name type="scientific">Wenjunlia tyrosinilytica</name>
    <dbReference type="NCBI Taxonomy" id="1544741"/>
    <lineage>
        <taxon>Bacteria</taxon>
        <taxon>Bacillati</taxon>
        <taxon>Actinomycetota</taxon>
        <taxon>Actinomycetes</taxon>
        <taxon>Kitasatosporales</taxon>
        <taxon>Streptomycetaceae</taxon>
        <taxon>Wenjunlia</taxon>
    </lineage>
</organism>
<reference evidence="1" key="2">
    <citation type="submission" date="2020-09" db="EMBL/GenBank/DDBJ databases">
        <authorList>
            <person name="Sun Q."/>
            <person name="Zhou Y."/>
        </authorList>
    </citation>
    <scope>NUCLEOTIDE SEQUENCE</scope>
    <source>
        <strain evidence="1">CGMCC 4.7201</strain>
    </source>
</reference>
<proteinExistence type="predicted"/>
<accession>A0A918DZL1</accession>
<name>A0A918DZL1_9ACTN</name>
<dbReference type="EMBL" id="BMMS01000027">
    <property type="protein sequence ID" value="GGO95815.1"/>
    <property type="molecule type" value="Genomic_DNA"/>
</dbReference>
<dbReference type="AlphaFoldDB" id="A0A918DZL1"/>
<dbReference type="SUPFAM" id="SSF52047">
    <property type="entry name" value="RNI-like"/>
    <property type="match status" value="1"/>
</dbReference>
<gene>
    <name evidence="1" type="ORF">GCM10012280_53850</name>
</gene>
<reference evidence="1" key="1">
    <citation type="journal article" date="2014" name="Int. J. Syst. Evol. Microbiol.">
        <title>Complete genome sequence of Corynebacterium casei LMG S-19264T (=DSM 44701T), isolated from a smear-ripened cheese.</title>
        <authorList>
            <consortium name="US DOE Joint Genome Institute (JGI-PGF)"/>
            <person name="Walter F."/>
            <person name="Albersmeier A."/>
            <person name="Kalinowski J."/>
            <person name="Ruckert C."/>
        </authorList>
    </citation>
    <scope>NUCLEOTIDE SEQUENCE</scope>
    <source>
        <strain evidence="1">CGMCC 4.7201</strain>
    </source>
</reference>
<dbReference type="InterPro" id="IPR047722">
    <property type="entry name" value="STM4015-like"/>
</dbReference>
<evidence type="ECO:0000313" key="1">
    <source>
        <dbReference type="EMBL" id="GGO95815.1"/>
    </source>
</evidence>
<evidence type="ECO:0008006" key="3">
    <source>
        <dbReference type="Google" id="ProtNLM"/>
    </source>
</evidence>
<dbReference type="NCBIfam" id="NF038076">
    <property type="entry name" value="fam_STM4015"/>
    <property type="match status" value="1"/>
</dbReference>
<dbReference type="RefSeq" id="WP_189134406.1">
    <property type="nucleotide sequence ID" value="NZ_BMMS01000027.1"/>
</dbReference>
<protein>
    <recommendedName>
        <fullName evidence="3">Leucine-rich repeat domain-containing protein</fullName>
    </recommendedName>
</protein>
<comment type="caution">
    <text evidence="1">The sequence shown here is derived from an EMBL/GenBank/DDBJ whole genome shotgun (WGS) entry which is preliminary data.</text>
</comment>
<keyword evidence="2" id="KW-1185">Reference proteome</keyword>